<organism evidence="1 2">
    <name type="scientific">Thelohanellus kitauei</name>
    <name type="common">Myxosporean</name>
    <dbReference type="NCBI Taxonomy" id="669202"/>
    <lineage>
        <taxon>Eukaryota</taxon>
        <taxon>Metazoa</taxon>
        <taxon>Cnidaria</taxon>
        <taxon>Myxozoa</taxon>
        <taxon>Myxosporea</taxon>
        <taxon>Bivalvulida</taxon>
        <taxon>Platysporina</taxon>
        <taxon>Myxobolidae</taxon>
        <taxon>Thelohanellus</taxon>
    </lineage>
</organism>
<evidence type="ECO:0000313" key="2">
    <source>
        <dbReference type="Proteomes" id="UP000031668"/>
    </source>
</evidence>
<protein>
    <submittedName>
        <fullName evidence="1">Uncharacterized protein</fullName>
    </submittedName>
</protein>
<dbReference type="OrthoDB" id="8963340at2759"/>
<dbReference type="AlphaFoldDB" id="A0A0C2N4K3"/>
<evidence type="ECO:0000313" key="1">
    <source>
        <dbReference type="EMBL" id="KII74586.1"/>
    </source>
</evidence>
<dbReference type="Gene3D" id="2.30.29.30">
    <property type="entry name" value="Pleckstrin-homology domain (PH domain)/Phosphotyrosine-binding domain (PTB)"/>
    <property type="match status" value="1"/>
</dbReference>
<name>A0A0C2N4K3_THEKT</name>
<comment type="caution">
    <text evidence="1">The sequence shown here is derived from an EMBL/GenBank/DDBJ whole genome shotgun (WGS) entry which is preliminary data.</text>
</comment>
<sequence length="196" mass="23077">MAETSQEYFSGTIFKNINNYIDLKREEISRDFNNRENVLRINLSNNIIIKNKCKCVTSEYLHLKAINSFLMKKVESLTKIEMKLLESSVPENETIKKKSIVELYLTSRPDHEEWQKLTIGVVCLTVNKITKYHHMRIFSLLVTFDCHQSHKIIHSEGFYIDMYFHSHLTFCSFEGEVCIISSTITLKNLRLLQYDL</sequence>
<proteinExistence type="predicted"/>
<reference evidence="1 2" key="1">
    <citation type="journal article" date="2014" name="Genome Biol. Evol.">
        <title>The genome of the myxosporean Thelohanellus kitauei shows adaptations to nutrient acquisition within its fish host.</title>
        <authorList>
            <person name="Yang Y."/>
            <person name="Xiong J."/>
            <person name="Zhou Z."/>
            <person name="Huo F."/>
            <person name="Miao W."/>
            <person name="Ran C."/>
            <person name="Liu Y."/>
            <person name="Zhang J."/>
            <person name="Feng J."/>
            <person name="Wang M."/>
            <person name="Wang M."/>
            <person name="Wang L."/>
            <person name="Yao B."/>
        </authorList>
    </citation>
    <scope>NUCLEOTIDE SEQUENCE [LARGE SCALE GENOMIC DNA]</scope>
    <source>
        <strain evidence="1">Wuqing</strain>
    </source>
</reference>
<dbReference type="EMBL" id="JWZT01000358">
    <property type="protein sequence ID" value="KII74586.1"/>
    <property type="molecule type" value="Genomic_DNA"/>
</dbReference>
<dbReference type="InterPro" id="IPR011993">
    <property type="entry name" value="PH-like_dom_sf"/>
</dbReference>
<keyword evidence="2" id="KW-1185">Reference proteome</keyword>
<accession>A0A0C2N4K3</accession>
<dbReference type="Proteomes" id="UP000031668">
    <property type="component" value="Unassembled WGS sequence"/>
</dbReference>
<gene>
    <name evidence="1" type="ORF">RF11_16196</name>
</gene>